<dbReference type="RefSeq" id="XP_007828521.1">
    <property type="nucleotide sequence ID" value="XM_007830330.1"/>
</dbReference>
<feature type="compositionally biased region" description="Polar residues" evidence="7">
    <location>
        <begin position="1311"/>
        <end position="1320"/>
    </location>
</feature>
<feature type="compositionally biased region" description="Pro residues" evidence="7">
    <location>
        <begin position="973"/>
        <end position="982"/>
    </location>
</feature>
<dbReference type="InterPro" id="IPR002219">
    <property type="entry name" value="PKC_DAG/PE"/>
</dbReference>
<sequence>MAPRSHIASGTDDLPDPASSSAKNTPDAGTPKLDSSTTNTNTAQPTAQDTNENATPSDSMTKNSMAASDPSNKDAMSGPSPYGTRSRNRGQPRPNYAEDKDVDTEMFDVYPEKKEQESKKQSRQAANGSADAPRAGGPNGRKNAAAAAAAATDEHKAANPQVETEDSKSGVSVTTSTAATPTANTPATATITSKKRKAAAQATANGTSAHSTPANVQSSATRRTTATIVTGTGFKESNMLSFEQHGAKPKDGKLIADDGTTIEKNDHVYLVCEPPGEPYYLGRIMEFLHMQNDASKPVDALRVNWYYRPKDIGKRVNDTRVVFATMHSDISPLTALRGKCEIRHKAEIPNMEEYRKTSDCFWFEKLYDRYIQKHYDVIPCAQIVNVPTKVKKVLDERWKYILVEQGRSKEFTSAVKSCKRCSGYCANNDSVDCAVCKQTYHMNCVRPPLLKKPSRGFAWACAACSRAQERKLEARHTPSLADSHPEAEEEELWDEEDDDHGADTNRTSPADGIDDTHQPATAEQIYQASLWPWRYLGQHCKPEDALDYDDRIYPRAGSRLGPKHQAIVSPWPGRPVELVKPLEIKKSGRNNKPSKELQAAIEAEKLARETRPKWVQDEPPGYVARGEDFDNDDPRCTAQLLWKPAEAAGADITDPEIDAYMKKALALAPSLNVPVHSTNLMDVARDMLFKSDFKPNAALKLIPNVERADFKEPNLTPAEQKKFEEAVSKFGSELYPVRKYVKSLDYRTIVRYYYTWKKTPKGVQIWGSFSGRKGKKELKKAEATANKLQDDVADDHDDSAFDTDKALERKRNFICKFCNTKACRQWRRAPNVSAALITEGSGKNKEKGAQYIVALCRRCAELWRRYAIQWEDVDELAKKITSTSGRAWRRKVDEELLKELHAANEMMSATIYTSPSPEVQNAVAAPEPVATEPPPRKKLKTLADKEAEAQASDTGSGSGVAVPKKKEKVAEKPAPPPPAPEVPKPRVLPCAICGQMGLNGEQQLLSCKECRLSVHRKCYGVVDNRNPGKWTCDMCLNDKNPQLSLEYRCVLCPVEYTEHDFVEPSKNTLKKKTSEKDKEKERQEREAAQKAADHFRKKQEEMNRPVNPREPLKRTADNNWVHVTCAIWTAEVKFGSAKALSPSEGIPSIPRARYDEVCKACKKQGGACVACHHCKTPIHVECAHQNGYLLGFEVTPVKGSRRDQFNIVTINGETGTMSAAIWCKEHIPAKTMVHRMYDIVEQPEGQSTGPVASNALQFYVQNFKQADLTLTGTVRKANLIAMATKTPTAALPSGPNRRSSTTTGLTNGTGAQRSASIDNSNDGSISLAQVGDKICITCGIDVSPKWWPIAKDQEKALINGHSGVMRSEAQKFVQQRNVQCHKCRKAGKKPEARVVPPPPAEEISRPEPIRVAPVITPLRTPAPAVTEPRPAPQPFSWAPPSQTPIVSAAPPPVAPPPIQAPLTGPPPLPLNPPHAVLGGPSPIAAPGPPSATLSYPQAGPPYGDWHRNTTQRSPTLHQHNSGGPANPMHLNHLRDLRPPPIAPMAHHHQGPPPLRPGSMGQPLMNGLPPSPRRDTHLSNGTGPYHPYHHQTHHSLHNLTNGGPPPRATEHSFSQGLLTQRPPFPTSHGSPPIARGGIPLSRESSLSNNPPPRPSEPRPASGASASPSLRNLLS</sequence>
<evidence type="ECO:0000313" key="14">
    <source>
        <dbReference type="Proteomes" id="UP000030651"/>
    </source>
</evidence>
<dbReference type="OrthoDB" id="336088at2759"/>
<proteinExistence type="predicted"/>
<dbReference type="GO" id="GO:0003682">
    <property type="term" value="F:chromatin binding"/>
    <property type="evidence" value="ECO:0007669"/>
    <property type="project" value="InterPro"/>
</dbReference>
<dbReference type="OMA" id="WVMDEPP"/>
<dbReference type="SMART" id="SM00439">
    <property type="entry name" value="BAH"/>
    <property type="match status" value="1"/>
</dbReference>
<dbReference type="InterPro" id="IPR001025">
    <property type="entry name" value="BAH_dom"/>
</dbReference>
<keyword evidence="4" id="KW-0539">Nucleus</keyword>
<keyword evidence="6" id="KW-0175">Coiled coil</keyword>
<evidence type="ECO:0000256" key="3">
    <source>
        <dbReference type="ARBA" id="ARBA00022833"/>
    </source>
</evidence>
<feature type="region of interest" description="Disordered" evidence="7">
    <location>
        <begin position="1506"/>
        <end position="1525"/>
    </location>
</feature>
<feature type="compositionally biased region" description="Low complexity" evidence="7">
    <location>
        <begin position="1657"/>
        <end position="1673"/>
    </location>
</feature>
<evidence type="ECO:0000259" key="10">
    <source>
        <dbReference type="PROSITE" id="PS51038"/>
    </source>
</evidence>
<protein>
    <recommendedName>
        <fullName evidence="15">Lid2 complex component snt2</fullName>
    </recommendedName>
</protein>
<dbReference type="PROSITE" id="PS50081">
    <property type="entry name" value="ZF_DAG_PE_2"/>
    <property type="match status" value="1"/>
</dbReference>
<dbReference type="FunCoup" id="W3XRR3">
    <property type="interactions" value="51"/>
</dbReference>
<feature type="compositionally biased region" description="Acidic residues" evidence="7">
    <location>
        <begin position="487"/>
        <end position="500"/>
    </location>
</feature>
<feature type="region of interest" description="Disordered" evidence="7">
    <location>
        <begin position="1288"/>
        <end position="1320"/>
    </location>
</feature>
<dbReference type="STRING" id="1229662.W3XRR3"/>
<dbReference type="CDD" id="cd15497">
    <property type="entry name" value="PHD1_Snt2p_like"/>
    <property type="match status" value="1"/>
</dbReference>
<feature type="domain" description="BAH" evidence="10">
    <location>
        <begin position="260"/>
        <end position="378"/>
    </location>
</feature>
<feature type="domain" description="PHD-type" evidence="8">
    <location>
        <begin position="415"/>
        <end position="467"/>
    </location>
</feature>
<feature type="compositionally biased region" description="Basic and acidic residues" evidence="7">
    <location>
        <begin position="1072"/>
        <end position="1103"/>
    </location>
</feature>
<feature type="domain" description="PHD-type" evidence="12">
    <location>
        <begin position="1098"/>
        <end position="1227"/>
    </location>
</feature>
<organism evidence="13 14">
    <name type="scientific">Pestalotiopsis fici (strain W106-1 / CGMCC3.15140)</name>
    <dbReference type="NCBI Taxonomy" id="1229662"/>
    <lineage>
        <taxon>Eukaryota</taxon>
        <taxon>Fungi</taxon>
        <taxon>Dikarya</taxon>
        <taxon>Ascomycota</taxon>
        <taxon>Pezizomycotina</taxon>
        <taxon>Sordariomycetes</taxon>
        <taxon>Xylariomycetidae</taxon>
        <taxon>Amphisphaeriales</taxon>
        <taxon>Sporocadaceae</taxon>
        <taxon>Pestalotiopsis</taxon>
    </lineage>
</organism>
<dbReference type="GO" id="GO:0036205">
    <property type="term" value="P:histone catabolic process"/>
    <property type="evidence" value="ECO:0007669"/>
    <property type="project" value="TreeGrafter"/>
</dbReference>
<feature type="domain" description="Phorbol-ester/DAG-type" evidence="9">
    <location>
        <begin position="990"/>
        <end position="1032"/>
    </location>
</feature>
<dbReference type="InterPro" id="IPR001965">
    <property type="entry name" value="Znf_PHD"/>
</dbReference>
<feature type="region of interest" description="Disordered" evidence="7">
    <location>
        <begin position="1537"/>
        <end position="1673"/>
    </location>
</feature>
<dbReference type="PROSITE" id="PS50016">
    <property type="entry name" value="ZF_PHD_2"/>
    <property type="match status" value="2"/>
</dbReference>
<evidence type="ECO:0000256" key="1">
    <source>
        <dbReference type="ARBA" id="ARBA00022723"/>
    </source>
</evidence>
<evidence type="ECO:0000256" key="2">
    <source>
        <dbReference type="ARBA" id="ARBA00022771"/>
    </source>
</evidence>
<dbReference type="PANTHER" id="PTHR47672:SF1">
    <property type="entry name" value="E3 UBIQUITIN-PROTEIN LIGASE SNT2"/>
    <property type="match status" value="1"/>
</dbReference>
<dbReference type="PANTHER" id="PTHR47672">
    <property type="entry name" value="E3 UBIQUITIN-PROTEIN LIGASE SNT2"/>
    <property type="match status" value="1"/>
</dbReference>
<feature type="region of interest" description="Disordered" evidence="7">
    <location>
        <begin position="919"/>
        <end position="986"/>
    </location>
</feature>
<dbReference type="HOGENOM" id="CLU_001514_0_0_1"/>
<feature type="domain" description="PHD-type" evidence="8">
    <location>
        <begin position="987"/>
        <end position="1038"/>
    </location>
</feature>
<dbReference type="InterPro" id="IPR043151">
    <property type="entry name" value="BAH_sf"/>
</dbReference>
<dbReference type="EMBL" id="KI912109">
    <property type="protein sequence ID" value="ETS87921.1"/>
    <property type="molecule type" value="Genomic_DNA"/>
</dbReference>
<feature type="region of interest" description="Disordered" evidence="7">
    <location>
        <begin position="1065"/>
        <end position="1113"/>
    </location>
</feature>
<dbReference type="SMART" id="SM00249">
    <property type="entry name" value="PHD"/>
    <property type="match status" value="3"/>
</dbReference>
<feature type="compositionally biased region" description="Polar residues" evidence="7">
    <location>
        <begin position="1508"/>
        <end position="1523"/>
    </location>
</feature>
<dbReference type="SUPFAM" id="SSF57903">
    <property type="entry name" value="FYVE/PHD zinc finger"/>
    <property type="match status" value="2"/>
</dbReference>
<accession>W3XRR3</accession>
<feature type="compositionally biased region" description="Polar residues" evidence="7">
    <location>
        <begin position="210"/>
        <end position="219"/>
    </location>
</feature>
<feature type="region of interest" description="Disordered" evidence="7">
    <location>
        <begin position="1"/>
        <end position="221"/>
    </location>
</feature>
<dbReference type="InterPro" id="IPR013083">
    <property type="entry name" value="Znf_RING/FYVE/PHD"/>
</dbReference>
<evidence type="ECO:0000256" key="6">
    <source>
        <dbReference type="SAM" id="Coils"/>
    </source>
</evidence>
<dbReference type="InterPro" id="IPR000949">
    <property type="entry name" value="ELM2_dom"/>
</dbReference>
<dbReference type="InterPro" id="IPR019787">
    <property type="entry name" value="Znf_PHD-finger"/>
</dbReference>
<evidence type="ECO:0000259" key="8">
    <source>
        <dbReference type="PROSITE" id="PS50016"/>
    </source>
</evidence>
<feature type="coiled-coil region" evidence="6">
    <location>
        <begin position="771"/>
        <end position="798"/>
    </location>
</feature>
<gene>
    <name evidence="13" type="ORF">PFICI_01749</name>
</gene>
<dbReference type="PROSITE" id="PS51805">
    <property type="entry name" value="EPHD"/>
    <property type="match status" value="1"/>
</dbReference>
<evidence type="ECO:0000259" key="11">
    <source>
        <dbReference type="PROSITE" id="PS51156"/>
    </source>
</evidence>
<dbReference type="GO" id="GO:0008270">
    <property type="term" value="F:zinc ion binding"/>
    <property type="evidence" value="ECO:0007669"/>
    <property type="project" value="UniProtKB-KW"/>
</dbReference>
<keyword evidence="1" id="KW-0479">Metal-binding</keyword>
<evidence type="ECO:0000256" key="7">
    <source>
        <dbReference type="SAM" id="MobiDB-lite"/>
    </source>
</evidence>
<dbReference type="KEGG" id="pfy:PFICI_01749"/>
<dbReference type="PROSITE" id="PS51156">
    <property type="entry name" value="ELM2"/>
    <property type="match status" value="1"/>
</dbReference>
<keyword evidence="2 5" id="KW-0863">Zinc-finger</keyword>
<feature type="region of interest" description="Disordered" evidence="7">
    <location>
        <begin position="475"/>
        <end position="517"/>
    </location>
</feature>
<feature type="compositionally biased region" description="Basic residues" evidence="7">
    <location>
        <begin position="1586"/>
        <end position="1595"/>
    </location>
</feature>
<feature type="compositionally biased region" description="Low complexity" evidence="7">
    <location>
        <begin position="1638"/>
        <end position="1647"/>
    </location>
</feature>
<dbReference type="SMART" id="SM01189">
    <property type="entry name" value="ELM2"/>
    <property type="match status" value="1"/>
</dbReference>
<feature type="compositionally biased region" description="Low complexity" evidence="7">
    <location>
        <begin position="37"/>
        <end position="51"/>
    </location>
</feature>
<feature type="compositionally biased region" description="Basic and acidic residues" evidence="7">
    <location>
        <begin position="110"/>
        <end position="120"/>
    </location>
</feature>
<dbReference type="Gene3D" id="3.30.40.10">
    <property type="entry name" value="Zinc/RING finger domain, C3HC4 (zinc finger)"/>
    <property type="match status" value="2"/>
</dbReference>
<reference evidence="14" key="1">
    <citation type="journal article" date="2015" name="BMC Genomics">
        <title>Genomic and transcriptomic analysis of the endophytic fungus Pestalotiopsis fici reveals its lifestyle and high potential for synthesis of natural products.</title>
        <authorList>
            <person name="Wang X."/>
            <person name="Zhang X."/>
            <person name="Liu L."/>
            <person name="Xiang M."/>
            <person name="Wang W."/>
            <person name="Sun X."/>
            <person name="Che Y."/>
            <person name="Guo L."/>
            <person name="Liu G."/>
            <person name="Guo L."/>
            <person name="Wang C."/>
            <person name="Yin W.B."/>
            <person name="Stadler M."/>
            <person name="Zhang X."/>
            <person name="Liu X."/>
        </authorList>
    </citation>
    <scope>NUCLEOTIDE SEQUENCE [LARGE SCALE GENOMIC DNA]</scope>
    <source>
        <strain evidence="14">W106-1 / CGMCC3.15140</strain>
    </source>
</reference>
<dbReference type="Gene3D" id="1.10.10.60">
    <property type="entry name" value="Homeodomain-like"/>
    <property type="match status" value="1"/>
</dbReference>
<dbReference type="GO" id="GO:0048189">
    <property type="term" value="C:Lid2 complex"/>
    <property type="evidence" value="ECO:0007669"/>
    <property type="project" value="TreeGrafter"/>
</dbReference>
<keyword evidence="14" id="KW-1185">Reference proteome</keyword>
<feature type="domain" description="ELM2" evidence="11">
    <location>
        <begin position="556"/>
        <end position="706"/>
    </location>
</feature>
<keyword evidence="3" id="KW-0862">Zinc</keyword>
<name>W3XRR3_PESFW</name>
<feature type="compositionally biased region" description="Low complexity" evidence="7">
    <location>
        <begin position="1301"/>
        <end position="1310"/>
    </location>
</feature>
<dbReference type="Pfam" id="PF00628">
    <property type="entry name" value="PHD"/>
    <property type="match status" value="1"/>
</dbReference>
<dbReference type="Gene3D" id="2.30.30.490">
    <property type="match status" value="1"/>
</dbReference>
<dbReference type="PROSITE" id="PS51038">
    <property type="entry name" value="BAH"/>
    <property type="match status" value="1"/>
</dbReference>
<dbReference type="InParanoid" id="W3XRR3"/>
<evidence type="ECO:0000256" key="5">
    <source>
        <dbReference type="PROSITE-ProRule" id="PRU00146"/>
    </source>
</evidence>
<dbReference type="GeneID" id="19266762"/>
<dbReference type="Pfam" id="PF13831">
    <property type="entry name" value="PHD_2"/>
    <property type="match status" value="1"/>
</dbReference>
<feature type="region of interest" description="Disordered" evidence="7">
    <location>
        <begin position="1383"/>
        <end position="1404"/>
    </location>
</feature>
<dbReference type="InterPro" id="IPR029617">
    <property type="entry name" value="Snt2"/>
</dbReference>
<dbReference type="eggNOG" id="KOG0955">
    <property type="taxonomic scope" value="Eukaryota"/>
</dbReference>
<dbReference type="Proteomes" id="UP000030651">
    <property type="component" value="Unassembled WGS sequence"/>
</dbReference>
<dbReference type="Pfam" id="PF01426">
    <property type="entry name" value="BAH"/>
    <property type="match status" value="1"/>
</dbReference>
<evidence type="ECO:0000259" key="9">
    <source>
        <dbReference type="PROSITE" id="PS50081"/>
    </source>
</evidence>
<evidence type="ECO:0008006" key="15">
    <source>
        <dbReference type="Google" id="ProtNLM"/>
    </source>
</evidence>
<feature type="compositionally biased region" description="Low complexity" evidence="7">
    <location>
        <begin position="174"/>
        <end position="192"/>
    </location>
</feature>
<dbReference type="Pfam" id="PF13832">
    <property type="entry name" value="zf-HC5HC2H_2"/>
    <property type="match status" value="1"/>
</dbReference>
<evidence type="ECO:0000256" key="4">
    <source>
        <dbReference type="ARBA" id="ARBA00023242"/>
    </source>
</evidence>
<feature type="compositionally biased region" description="Polar residues" evidence="7">
    <location>
        <begin position="52"/>
        <end position="70"/>
    </location>
</feature>
<dbReference type="FunFam" id="2.30.30.490:FF:000018">
    <property type="entry name" value="Lid2 complex component snt2"/>
    <property type="match status" value="1"/>
</dbReference>
<dbReference type="FunFam" id="3.30.40.10:FF:000899">
    <property type="entry name" value="PHD finger and BAH domain-containing protein"/>
    <property type="match status" value="1"/>
</dbReference>
<evidence type="ECO:0000259" key="12">
    <source>
        <dbReference type="PROSITE" id="PS51805"/>
    </source>
</evidence>
<dbReference type="InterPro" id="IPR034732">
    <property type="entry name" value="EPHD"/>
</dbReference>
<evidence type="ECO:0000313" key="13">
    <source>
        <dbReference type="EMBL" id="ETS87921.1"/>
    </source>
</evidence>
<feature type="compositionally biased region" description="Low complexity" evidence="7">
    <location>
        <begin position="199"/>
        <end position="209"/>
    </location>
</feature>
<dbReference type="GO" id="GO:0004842">
    <property type="term" value="F:ubiquitin-protein transferase activity"/>
    <property type="evidence" value="ECO:0007669"/>
    <property type="project" value="TreeGrafter"/>
</dbReference>
<dbReference type="InterPro" id="IPR011011">
    <property type="entry name" value="Znf_FYVE_PHD"/>
</dbReference>